<protein>
    <submittedName>
        <fullName evidence="5">Transcriptional regulator</fullName>
    </submittedName>
</protein>
<accession>A0ABM6W993</accession>
<sequence length="120" mass="13817">MKTLTKAEEQIMQVLWKLGPSFVKDMIDAMPEPRPHYNTVSTLVKILVDKGFVNYKAYGKSHQYFAIVSKEEYSHKTVKNLVSGYFEGSFSNMVSFFVKEKDMSVADLEKLLQQIKNAKK</sequence>
<comment type="similarity">
    <text evidence="1">Belongs to the BlaI transcriptional regulatory family.</text>
</comment>
<name>A0ABM6W993_9BACT</name>
<organism evidence="5 6">
    <name type="scientific">Chitinophaga alhagiae</name>
    <dbReference type="NCBI Taxonomy" id="2203219"/>
    <lineage>
        <taxon>Bacteria</taxon>
        <taxon>Pseudomonadati</taxon>
        <taxon>Bacteroidota</taxon>
        <taxon>Chitinophagia</taxon>
        <taxon>Chitinophagales</taxon>
        <taxon>Chitinophagaceae</taxon>
        <taxon>Chitinophaga</taxon>
    </lineage>
</organism>
<dbReference type="Proteomes" id="UP000246099">
    <property type="component" value="Chromosome"/>
</dbReference>
<dbReference type="EMBL" id="CP029600">
    <property type="protein sequence ID" value="AWO00471.1"/>
    <property type="molecule type" value="Genomic_DNA"/>
</dbReference>
<dbReference type="RefSeq" id="WP_119075973.1">
    <property type="nucleotide sequence ID" value="NZ_CP029600.1"/>
</dbReference>
<gene>
    <name evidence="5" type="ORF">DLD77_01485</name>
</gene>
<dbReference type="Pfam" id="PF03965">
    <property type="entry name" value="Penicillinase_R"/>
    <property type="match status" value="1"/>
</dbReference>
<dbReference type="PIRSF" id="PIRSF019455">
    <property type="entry name" value="CopR_AtkY"/>
    <property type="match status" value="1"/>
</dbReference>
<proteinExistence type="inferred from homology"/>
<keyword evidence="3" id="KW-0238">DNA-binding</keyword>
<dbReference type="InterPro" id="IPR036388">
    <property type="entry name" value="WH-like_DNA-bd_sf"/>
</dbReference>
<evidence type="ECO:0000313" key="6">
    <source>
        <dbReference type="Proteomes" id="UP000246099"/>
    </source>
</evidence>
<dbReference type="Gene3D" id="1.10.4040.10">
    <property type="entry name" value="Penicillinase repressor domain"/>
    <property type="match status" value="1"/>
</dbReference>
<dbReference type="InterPro" id="IPR036390">
    <property type="entry name" value="WH_DNA-bd_sf"/>
</dbReference>
<evidence type="ECO:0000313" key="5">
    <source>
        <dbReference type="EMBL" id="AWO00471.1"/>
    </source>
</evidence>
<dbReference type="InterPro" id="IPR005650">
    <property type="entry name" value="BlaI_family"/>
</dbReference>
<evidence type="ECO:0000256" key="1">
    <source>
        <dbReference type="ARBA" id="ARBA00011046"/>
    </source>
</evidence>
<keyword evidence="4" id="KW-0804">Transcription</keyword>
<keyword evidence="6" id="KW-1185">Reference proteome</keyword>
<evidence type="ECO:0000256" key="3">
    <source>
        <dbReference type="ARBA" id="ARBA00023125"/>
    </source>
</evidence>
<evidence type="ECO:0000256" key="4">
    <source>
        <dbReference type="ARBA" id="ARBA00023163"/>
    </source>
</evidence>
<keyword evidence="2" id="KW-0805">Transcription regulation</keyword>
<evidence type="ECO:0000256" key="2">
    <source>
        <dbReference type="ARBA" id="ARBA00023015"/>
    </source>
</evidence>
<dbReference type="SUPFAM" id="SSF46785">
    <property type="entry name" value="Winged helix' DNA-binding domain"/>
    <property type="match status" value="1"/>
</dbReference>
<reference evidence="5 6" key="1">
    <citation type="submission" date="2018-05" db="EMBL/GenBank/DDBJ databases">
        <title>Chitinophaga sp. nov., isolated from rhizosphere soil of Alhagi.</title>
        <authorList>
            <person name="Liu Y."/>
        </authorList>
    </citation>
    <scope>NUCLEOTIDE SEQUENCE [LARGE SCALE GENOMIC DNA]</scope>
    <source>
        <strain evidence="5 6">T22</strain>
    </source>
</reference>
<dbReference type="Gene3D" id="1.10.10.10">
    <property type="entry name" value="Winged helix-like DNA-binding domain superfamily/Winged helix DNA-binding domain"/>
    <property type="match status" value="1"/>
</dbReference>